<feature type="signal peptide" evidence="1">
    <location>
        <begin position="1"/>
        <end position="17"/>
    </location>
</feature>
<dbReference type="GeneID" id="19403389"/>
<evidence type="ECO:0000313" key="2">
    <source>
        <dbReference type="EMBL" id="EOA91497.1"/>
    </source>
</evidence>
<sequence>MIRLLLIISPFLGTVSAVCCLPIMLPNPPAYECSTIRSSSGKGTQVTWNVLQGLILARGMDFGKEKRPKMLTTSTQQITTLIGAGSALQRYEVSKLVDACRLKPPTLIGGFDSIVVSNRGAEADMSVELVEKKEQEVELNSTYYTSPVITI</sequence>
<dbReference type="AlphaFoldDB" id="R0KUP1"/>
<organism evidence="2 3">
    <name type="scientific">Exserohilum turcicum (strain 28A)</name>
    <name type="common">Northern leaf blight fungus</name>
    <name type="synonym">Setosphaeria turcica</name>
    <dbReference type="NCBI Taxonomy" id="671987"/>
    <lineage>
        <taxon>Eukaryota</taxon>
        <taxon>Fungi</taxon>
        <taxon>Dikarya</taxon>
        <taxon>Ascomycota</taxon>
        <taxon>Pezizomycotina</taxon>
        <taxon>Dothideomycetes</taxon>
        <taxon>Pleosporomycetidae</taxon>
        <taxon>Pleosporales</taxon>
        <taxon>Pleosporineae</taxon>
        <taxon>Pleosporaceae</taxon>
        <taxon>Exserohilum</taxon>
    </lineage>
</organism>
<gene>
    <name evidence="2" type="ORF">SETTUDRAFT_30031</name>
</gene>
<reference evidence="2 3" key="1">
    <citation type="journal article" date="2012" name="PLoS Pathog.">
        <title>Diverse lifestyles and strategies of plant pathogenesis encoded in the genomes of eighteen Dothideomycetes fungi.</title>
        <authorList>
            <person name="Ohm R.A."/>
            <person name="Feau N."/>
            <person name="Henrissat B."/>
            <person name="Schoch C.L."/>
            <person name="Horwitz B.A."/>
            <person name="Barry K.W."/>
            <person name="Condon B.J."/>
            <person name="Copeland A.C."/>
            <person name="Dhillon B."/>
            <person name="Glaser F."/>
            <person name="Hesse C.N."/>
            <person name="Kosti I."/>
            <person name="LaButti K."/>
            <person name="Lindquist E.A."/>
            <person name="Lucas S."/>
            <person name="Salamov A.A."/>
            <person name="Bradshaw R.E."/>
            <person name="Ciuffetti L."/>
            <person name="Hamelin R.C."/>
            <person name="Kema G.H.J."/>
            <person name="Lawrence C."/>
            <person name="Scott J.A."/>
            <person name="Spatafora J.W."/>
            <person name="Turgeon B.G."/>
            <person name="de Wit P.J.G.M."/>
            <person name="Zhong S."/>
            <person name="Goodwin S.B."/>
            <person name="Grigoriev I.V."/>
        </authorList>
    </citation>
    <scope>NUCLEOTIDE SEQUENCE [LARGE SCALE GENOMIC DNA]</scope>
    <source>
        <strain evidence="3">28A</strain>
    </source>
</reference>
<dbReference type="RefSeq" id="XP_008020181.1">
    <property type="nucleotide sequence ID" value="XM_008021990.1"/>
</dbReference>
<dbReference type="EMBL" id="KB908481">
    <property type="protein sequence ID" value="EOA91497.1"/>
    <property type="molecule type" value="Genomic_DNA"/>
</dbReference>
<reference evidence="2 3" key="2">
    <citation type="journal article" date="2013" name="PLoS Genet.">
        <title>Comparative genome structure, secondary metabolite, and effector coding capacity across Cochliobolus pathogens.</title>
        <authorList>
            <person name="Condon B.J."/>
            <person name="Leng Y."/>
            <person name="Wu D."/>
            <person name="Bushley K.E."/>
            <person name="Ohm R.A."/>
            <person name="Otillar R."/>
            <person name="Martin J."/>
            <person name="Schackwitz W."/>
            <person name="Grimwood J."/>
            <person name="MohdZainudin N."/>
            <person name="Xue C."/>
            <person name="Wang R."/>
            <person name="Manning V.A."/>
            <person name="Dhillon B."/>
            <person name="Tu Z.J."/>
            <person name="Steffenson B.J."/>
            <person name="Salamov A."/>
            <person name="Sun H."/>
            <person name="Lowry S."/>
            <person name="LaButti K."/>
            <person name="Han J."/>
            <person name="Copeland A."/>
            <person name="Lindquist E."/>
            <person name="Barry K."/>
            <person name="Schmutz J."/>
            <person name="Baker S.E."/>
            <person name="Ciuffetti L.M."/>
            <person name="Grigoriev I.V."/>
            <person name="Zhong S."/>
            <person name="Turgeon B.G."/>
        </authorList>
    </citation>
    <scope>NUCLEOTIDE SEQUENCE [LARGE SCALE GENOMIC DNA]</scope>
    <source>
        <strain evidence="3">28A</strain>
    </source>
</reference>
<dbReference type="Proteomes" id="UP000016935">
    <property type="component" value="Unassembled WGS sequence"/>
</dbReference>
<keyword evidence="1" id="KW-0732">Signal</keyword>
<keyword evidence="3" id="KW-1185">Reference proteome</keyword>
<accession>R0KUP1</accession>
<proteinExistence type="predicted"/>
<protein>
    <submittedName>
        <fullName evidence="2">Uncharacterized protein</fullName>
    </submittedName>
</protein>
<evidence type="ECO:0000313" key="3">
    <source>
        <dbReference type="Proteomes" id="UP000016935"/>
    </source>
</evidence>
<evidence type="ECO:0000256" key="1">
    <source>
        <dbReference type="SAM" id="SignalP"/>
    </source>
</evidence>
<dbReference type="HOGENOM" id="CLU_1732604_0_0_1"/>
<feature type="chain" id="PRO_5004343482" evidence="1">
    <location>
        <begin position="18"/>
        <end position="151"/>
    </location>
</feature>
<name>R0KUP1_EXST2</name>